<reference evidence="2" key="1">
    <citation type="submission" date="2018-05" db="EMBL/GenBank/DDBJ databases">
        <authorList>
            <person name="Lanie J.A."/>
            <person name="Ng W.-L."/>
            <person name="Kazmierczak K.M."/>
            <person name="Andrzejewski T.M."/>
            <person name="Davidsen T.M."/>
            <person name="Wayne K.J."/>
            <person name="Tettelin H."/>
            <person name="Glass J.I."/>
            <person name="Rusch D."/>
            <person name="Podicherti R."/>
            <person name="Tsui H.-C.T."/>
            <person name="Winkler M.E."/>
        </authorList>
    </citation>
    <scope>NUCLEOTIDE SEQUENCE</scope>
</reference>
<dbReference type="PROSITE" id="PS51711">
    <property type="entry name" value="G_FEOB"/>
    <property type="match status" value="1"/>
</dbReference>
<dbReference type="InterPro" id="IPR027417">
    <property type="entry name" value="P-loop_NTPase"/>
</dbReference>
<name>A0A382LP78_9ZZZZ</name>
<evidence type="ECO:0000313" key="2">
    <source>
        <dbReference type="EMBL" id="SVC36701.1"/>
    </source>
</evidence>
<dbReference type="PANTHER" id="PTHR43185:SF1">
    <property type="entry name" value="FE(2+) TRANSPORTER FEOB"/>
    <property type="match status" value="1"/>
</dbReference>
<dbReference type="SUPFAM" id="SSF52540">
    <property type="entry name" value="P-loop containing nucleoside triphosphate hydrolases"/>
    <property type="match status" value="1"/>
</dbReference>
<dbReference type="InterPro" id="IPR050860">
    <property type="entry name" value="FeoB_GTPase"/>
</dbReference>
<organism evidence="2">
    <name type="scientific">marine metagenome</name>
    <dbReference type="NCBI Taxonomy" id="408172"/>
    <lineage>
        <taxon>unclassified sequences</taxon>
        <taxon>metagenomes</taxon>
        <taxon>ecological metagenomes</taxon>
    </lineage>
</organism>
<dbReference type="AlphaFoldDB" id="A0A382LP78"/>
<sequence>VGNPNCGKTTLFNALTGSHQKVGNWPGVTVERKSGSFRFADYDCEIVDLPGIYSMEQDYLGLDEKIARDFLVRGEFD</sequence>
<dbReference type="GO" id="GO:0015093">
    <property type="term" value="F:ferrous iron transmembrane transporter activity"/>
    <property type="evidence" value="ECO:0007669"/>
    <property type="project" value="TreeGrafter"/>
</dbReference>
<dbReference type="PANTHER" id="PTHR43185">
    <property type="entry name" value="FERROUS IRON TRANSPORT PROTEIN B"/>
    <property type="match status" value="1"/>
</dbReference>
<proteinExistence type="predicted"/>
<dbReference type="InterPro" id="IPR030389">
    <property type="entry name" value="G_FEOB_dom"/>
</dbReference>
<dbReference type="Gene3D" id="3.40.50.300">
    <property type="entry name" value="P-loop containing nucleotide triphosphate hydrolases"/>
    <property type="match status" value="1"/>
</dbReference>
<dbReference type="EMBL" id="UINC01087383">
    <property type="protein sequence ID" value="SVC36701.1"/>
    <property type="molecule type" value="Genomic_DNA"/>
</dbReference>
<accession>A0A382LP78</accession>
<protein>
    <recommendedName>
        <fullName evidence="1">FeoB-type G domain-containing protein</fullName>
    </recommendedName>
</protein>
<gene>
    <name evidence="2" type="ORF">METZ01_LOCUS289555</name>
</gene>
<evidence type="ECO:0000259" key="1">
    <source>
        <dbReference type="PROSITE" id="PS51711"/>
    </source>
</evidence>
<feature type="non-terminal residue" evidence="2">
    <location>
        <position position="1"/>
    </location>
</feature>
<dbReference type="GO" id="GO:0005886">
    <property type="term" value="C:plasma membrane"/>
    <property type="evidence" value="ECO:0007669"/>
    <property type="project" value="TreeGrafter"/>
</dbReference>
<feature type="non-terminal residue" evidence="2">
    <location>
        <position position="77"/>
    </location>
</feature>
<dbReference type="Pfam" id="PF02421">
    <property type="entry name" value="FeoB_N"/>
    <property type="match status" value="1"/>
</dbReference>
<feature type="domain" description="FeoB-type G" evidence="1">
    <location>
        <begin position="1"/>
        <end position="77"/>
    </location>
</feature>
<dbReference type="GO" id="GO:0005525">
    <property type="term" value="F:GTP binding"/>
    <property type="evidence" value="ECO:0007669"/>
    <property type="project" value="InterPro"/>
</dbReference>